<reference evidence="5 6" key="1">
    <citation type="journal article" date="2007" name="Archaea">
        <title>The genome of Hyperthermus butylicus: a sulfur-reducing, peptide fermenting, neutrophilic Crenarchaeote growing up to 108 degrees C.</title>
        <authorList>
            <person name="Brugger K."/>
            <person name="Chen L."/>
            <person name="Stark M."/>
            <person name="Zibat A."/>
            <person name="Redder P."/>
            <person name="Ruepp A."/>
            <person name="Awayez M."/>
            <person name="She Q."/>
            <person name="Garrett R.A."/>
            <person name="Klenk H.P."/>
        </authorList>
    </citation>
    <scope>NUCLEOTIDE SEQUENCE [LARGE SCALE GENOMIC DNA]</scope>
    <source>
        <strain evidence="6">DSM 5456 / JCM 9403 / PLM1-5</strain>
    </source>
</reference>
<evidence type="ECO:0000256" key="2">
    <source>
        <dbReference type="ARBA" id="ARBA00022679"/>
    </source>
</evidence>
<dbReference type="EnsemblBacteria" id="ABM79919">
    <property type="protein sequence ID" value="ABM79919"/>
    <property type="gene ID" value="Hbut_0041"/>
</dbReference>
<dbReference type="CDD" id="cd02440">
    <property type="entry name" value="AdoMet_MTases"/>
    <property type="match status" value="1"/>
</dbReference>
<protein>
    <submittedName>
        <fullName evidence="5">rRNA methylase family protein</fullName>
    </submittedName>
</protein>
<dbReference type="Pfam" id="PF13649">
    <property type="entry name" value="Methyltransf_25"/>
    <property type="match status" value="1"/>
</dbReference>
<dbReference type="PANTHER" id="PTHR13610">
    <property type="entry name" value="METHYLTRANSFERASE DOMAIN-CONTAINING PROTEIN"/>
    <property type="match status" value="1"/>
</dbReference>
<name>A2BIV8_HYPBU</name>
<dbReference type="HOGENOM" id="CLU_068443_2_1_2"/>
<keyword evidence="6" id="KW-1185">Reference proteome</keyword>
<dbReference type="InterPro" id="IPR041698">
    <property type="entry name" value="Methyltransf_25"/>
</dbReference>
<dbReference type="EMBL" id="CP000493">
    <property type="protein sequence ID" value="ABM79919.1"/>
    <property type="molecule type" value="Genomic_DNA"/>
</dbReference>
<evidence type="ECO:0000259" key="4">
    <source>
        <dbReference type="Pfam" id="PF13649"/>
    </source>
</evidence>
<dbReference type="AlphaFoldDB" id="A2BIV8"/>
<gene>
    <name evidence="5" type="ordered locus">Hbut_0041</name>
</gene>
<evidence type="ECO:0000313" key="6">
    <source>
        <dbReference type="Proteomes" id="UP000002593"/>
    </source>
</evidence>
<proteinExistence type="predicted"/>
<keyword evidence="2" id="KW-0808">Transferase</keyword>
<dbReference type="KEGG" id="hbu:Hbut_0041"/>
<dbReference type="eggNOG" id="arCOG01631">
    <property type="taxonomic scope" value="Archaea"/>
</dbReference>
<evidence type="ECO:0000313" key="5">
    <source>
        <dbReference type="EMBL" id="ABM79919.1"/>
    </source>
</evidence>
<keyword evidence="1 5" id="KW-0489">Methyltransferase</keyword>
<dbReference type="SUPFAM" id="SSF53335">
    <property type="entry name" value="S-adenosyl-L-methionine-dependent methyltransferases"/>
    <property type="match status" value="1"/>
</dbReference>
<dbReference type="PANTHER" id="PTHR13610:SF11">
    <property type="entry name" value="METHYLTRANSFERASE DOMAIN-CONTAINING PROTEIN"/>
    <property type="match status" value="1"/>
</dbReference>
<keyword evidence="3" id="KW-0949">S-adenosyl-L-methionine</keyword>
<dbReference type="GO" id="GO:0016279">
    <property type="term" value="F:protein-lysine N-methyltransferase activity"/>
    <property type="evidence" value="ECO:0007669"/>
    <property type="project" value="InterPro"/>
</dbReference>
<dbReference type="STRING" id="415426.Hbut_0041"/>
<sequence length="184" mass="20716">MEVFRGLFAAIPLSVLGSYDVPWVPTRRQLIDYVMRIARVGEGDIFYDLGCGDGRVAIEAARRGAKAVCVELRKDLIEAAMENARKAGVYDRVKFVNDDFFKVPIGDATVVYMYLLTRVNAALKPKLEKELKVGTRIVTLDFAIPGWKPVHVERYYIAGLVRTLYLYIRGVSDIKPTRSPISET</sequence>
<dbReference type="InterPro" id="IPR029063">
    <property type="entry name" value="SAM-dependent_MTases_sf"/>
</dbReference>
<evidence type="ECO:0000256" key="1">
    <source>
        <dbReference type="ARBA" id="ARBA00022603"/>
    </source>
</evidence>
<dbReference type="GO" id="GO:0032259">
    <property type="term" value="P:methylation"/>
    <property type="evidence" value="ECO:0007669"/>
    <property type="project" value="UniProtKB-KW"/>
</dbReference>
<dbReference type="InterPro" id="IPR026170">
    <property type="entry name" value="FAM173A/B"/>
</dbReference>
<feature type="domain" description="Methyltransferase" evidence="4">
    <location>
        <begin position="48"/>
        <end position="120"/>
    </location>
</feature>
<dbReference type="Proteomes" id="UP000002593">
    <property type="component" value="Chromosome"/>
</dbReference>
<dbReference type="Gene3D" id="3.40.50.150">
    <property type="entry name" value="Vaccinia Virus protein VP39"/>
    <property type="match status" value="1"/>
</dbReference>
<accession>A2BIV8</accession>
<organism evidence="5 6">
    <name type="scientific">Hyperthermus butylicus (strain DSM 5456 / JCM 9403 / PLM1-5)</name>
    <dbReference type="NCBI Taxonomy" id="415426"/>
    <lineage>
        <taxon>Archaea</taxon>
        <taxon>Thermoproteota</taxon>
        <taxon>Thermoprotei</taxon>
        <taxon>Desulfurococcales</taxon>
        <taxon>Pyrodictiaceae</taxon>
        <taxon>Hyperthermus</taxon>
    </lineage>
</organism>
<evidence type="ECO:0000256" key="3">
    <source>
        <dbReference type="ARBA" id="ARBA00022691"/>
    </source>
</evidence>